<dbReference type="InterPro" id="IPR052513">
    <property type="entry name" value="Thioester_dehydratase-like"/>
</dbReference>
<dbReference type="EMBL" id="JACPRF010000164">
    <property type="protein sequence ID" value="MBI2876281.1"/>
    <property type="molecule type" value="Genomic_DNA"/>
</dbReference>
<dbReference type="InterPro" id="IPR022002">
    <property type="entry name" value="ChsH2_Znr"/>
</dbReference>
<dbReference type="InterPro" id="IPR002878">
    <property type="entry name" value="ChsH2_C"/>
</dbReference>
<organism evidence="3 4">
    <name type="scientific">Tectimicrobiota bacterium</name>
    <dbReference type="NCBI Taxonomy" id="2528274"/>
    <lineage>
        <taxon>Bacteria</taxon>
        <taxon>Pseudomonadati</taxon>
        <taxon>Nitrospinota/Tectimicrobiota group</taxon>
        <taxon>Candidatus Tectimicrobiota</taxon>
    </lineage>
</organism>
<dbReference type="Gene3D" id="6.10.30.10">
    <property type="match status" value="1"/>
</dbReference>
<gene>
    <name evidence="3" type="ORF">HYY20_05310</name>
</gene>
<protein>
    <submittedName>
        <fullName evidence="3">Zn-ribbon domain-containing OB-fold protein</fullName>
    </submittedName>
</protein>
<feature type="domain" description="ChsH2 rubredoxin-like zinc ribbon" evidence="2">
    <location>
        <begin position="33"/>
        <end position="60"/>
    </location>
</feature>
<dbReference type="PANTHER" id="PTHR34075:SF5">
    <property type="entry name" value="BLR3430 PROTEIN"/>
    <property type="match status" value="1"/>
</dbReference>
<name>A0A932CMT2_UNCTE</name>
<evidence type="ECO:0000259" key="1">
    <source>
        <dbReference type="Pfam" id="PF01796"/>
    </source>
</evidence>
<evidence type="ECO:0000313" key="4">
    <source>
        <dbReference type="Proteomes" id="UP000769766"/>
    </source>
</evidence>
<dbReference type="Pfam" id="PF12172">
    <property type="entry name" value="zf-ChsH2"/>
    <property type="match status" value="1"/>
</dbReference>
<feature type="domain" description="ChsH2 C-terminal OB-fold" evidence="1">
    <location>
        <begin position="67"/>
        <end position="128"/>
    </location>
</feature>
<dbReference type="InterPro" id="IPR012340">
    <property type="entry name" value="NA-bd_OB-fold"/>
</dbReference>
<accession>A0A932CMT2</accession>
<dbReference type="Proteomes" id="UP000769766">
    <property type="component" value="Unassembled WGS sequence"/>
</dbReference>
<evidence type="ECO:0000259" key="2">
    <source>
        <dbReference type="Pfam" id="PF12172"/>
    </source>
</evidence>
<dbReference type="AlphaFoldDB" id="A0A932CMT2"/>
<proteinExistence type="predicted"/>
<dbReference type="SUPFAM" id="SSF50249">
    <property type="entry name" value="Nucleic acid-binding proteins"/>
    <property type="match status" value="1"/>
</dbReference>
<reference evidence="3" key="1">
    <citation type="submission" date="2020-07" db="EMBL/GenBank/DDBJ databases">
        <title>Huge and variable diversity of episymbiotic CPR bacteria and DPANN archaea in groundwater ecosystems.</title>
        <authorList>
            <person name="He C.Y."/>
            <person name="Keren R."/>
            <person name="Whittaker M."/>
            <person name="Farag I.F."/>
            <person name="Doudna J."/>
            <person name="Cate J.H.D."/>
            <person name="Banfield J.F."/>
        </authorList>
    </citation>
    <scope>NUCLEOTIDE SEQUENCE</scope>
    <source>
        <strain evidence="3">NC_groundwater_672_Ag_B-0.1um_62_36</strain>
    </source>
</reference>
<comment type="caution">
    <text evidence="3">The sequence shown here is derived from an EMBL/GenBank/DDBJ whole genome shotgun (WGS) entry which is preliminary data.</text>
</comment>
<evidence type="ECO:0000313" key="3">
    <source>
        <dbReference type="EMBL" id="MBI2876281.1"/>
    </source>
</evidence>
<sequence length="149" mass="16595">MTPAPEERKQVSTVVHLAPVREGLFHLPTGPEDRPYLIGSRCRACGRSFFPRRSLCPSCQTEEALEEVPLSTEGVLYSYCVIYTPPEGFEAPYALGYVDLPEDLRIFAPLAADDLSTLKIGMPMELVVEKLCQDEAGNPIVSYKFRAKE</sequence>
<dbReference type="PANTHER" id="PTHR34075">
    <property type="entry name" value="BLR3430 PROTEIN"/>
    <property type="match status" value="1"/>
</dbReference>
<dbReference type="Pfam" id="PF01796">
    <property type="entry name" value="OB_ChsH2_C"/>
    <property type="match status" value="1"/>
</dbReference>